<dbReference type="PANTHER" id="PTHR48047">
    <property type="entry name" value="GLYCOSYLTRANSFERASE"/>
    <property type="match status" value="1"/>
</dbReference>
<evidence type="ECO:0000256" key="4">
    <source>
        <dbReference type="ARBA" id="ARBA00022679"/>
    </source>
</evidence>
<keyword evidence="6" id="KW-1185">Reference proteome</keyword>
<proteinExistence type="inferred from homology"/>
<dbReference type="FunFam" id="3.40.50.2000:FF:000047">
    <property type="entry name" value="Glycosyltransferase"/>
    <property type="match status" value="1"/>
</dbReference>
<dbReference type="InterPro" id="IPR035595">
    <property type="entry name" value="UDP_glycos_trans_CS"/>
</dbReference>
<dbReference type="PROSITE" id="PS00375">
    <property type="entry name" value="UDPGT"/>
    <property type="match status" value="1"/>
</dbReference>
<gene>
    <name evidence="5" type="primary">UGT73C1</name>
    <name evidence="5" type="ORF">SDJN03_04990</name>
</gene>
<reference evidence="5 6" key="1">
    <citation type="journal article" date="2021" name="Hortic Res">
        <title>The domestication of Cucurbita argyrosperma as revealed by the genome of its wild relative.</title>
        <authorList>
            <person name="Barrera-Redondo J."/>
            <person name="Sanchez-de la Vega G."/>
            <person name="Aguirre-Liguori J.A."/>
            <person name="Castellanos-Morales G."/>
            <person name="Gutierrez-Guerrero Y.T."/>
            <person name="Aguirre-Dugua X."/>
            <person name="Aguirre-Planter E."/>
            <person name="Tenaillon M.I."/>
            <person name="Lira-Saade R."/>
            <person name="Eguiarte L.E."/>
        </authorList>
    </citation>
    <scope>NUCLEOTIDE SEQUENCE [LARGE SCALE GENOMIC DNA]</scope>
    <source>
        <strain evidence="5">JBR-2021</strain>
    </source>
</reference>
<evidence type="ECO:0000256" key="1">
    <source>
        <dbReference type="ARBA" id="ARBA00004721"/>
    </source>
</evidence>
<organism evidence="5 6">
    <name type="scientific">Cucurbita argyrosperma subsp. sororia</name>
    <dbReference type="NCBI Taxonomy" id="37648"/>
    <lineage>
        <taxon>Eukaryota</taxon>
        <taxon>Viridiplantae</taxon>
        <taxon>Streptophyta</taxon>
        <taxon>Embryophyta</taxon>
        <taxon>Tracheophyta</taxon>
        <taxon>Spermatophyta</taxon>
        <taxon>Magnoliopsida</taxon>
        <taxon>eudicotyledons</taxon>
        <taxon>Gunneridae</taxon>
        <taxon>Pentapetalae</taxon>
        <taxon>rosids</taxon>
        <taxon>fabids</taxon>
        <taxon>Cucurbitales</taxon>
        <taxon>Cucurbitaceae</taxon>
        <taxon>Cucurbiteae</taxon>
        <taxon>Cucurbita</taxon>
    </lineage>
</organism>
<protein>
    <submittedName>
        <fullName evidence="5">UDP-glycosyltransferase 73C1</fullName>
    </submittedName>
</protein>
<comment type="pathway">
    <text evidence="1">Secondary metabolite biosynthesis; terpenoid biosynthesis.</text>
</comment>
<evidence type="ECO:0000313" key="5">
    <source>
        <dbReference type="EMBL" id="KAG6604381.1"/>
    </source>
</evidence>
<dbReference type="InterPro" id="IPR002213">
    <property type="entry name" value="UDP_glucos_trans"/>
</dbReference>
<dbReference type="EMBL" id="JAGKQH010000003">
    <property type="protein sequence ID" value="KAG6604381.1"/>
    <property type="molecule type" value="Genomic_DNA"/>
</dbReference>
<name>A0AAV6NYS7_9ROSI</name>
<evidence type="ECO:0000256" key="3">
    <source>
        <dbReference type="ARBA" id="ARBA00022676"/>
    </source>
</evidence>
<dbReference type="Proteomes" id="UP000685013">
    <property type="component" value="Chromosome 3"/>
</dbReference>
<sequence>MWMTLIQASFDFCWPVHKRFGMKQRSLFQNYLTWKVLSLMKTIQISVPLKVAPTPPPRMAVAVVGGEGSRCGWVADGFPWWSLCCCIFGCLRWSGAATAAAAKHLFSNTPHPMASSNSSNNSEVVHFVLFPLMARGHTIPMVDIAKLLSQASPFVHVTILTTPHNATRLKNSLLSHPRIHLTLLQLCHAYQHMDHLPSFNHSLSFLSSLAHDLQPQALALCKALSPKPTCIISDICLPWTLHIASHIGVPWLSFNGGSCFGNVAMSKILGSGICETVASDGEYFEVPGLEHRIEVSKAQLPIGFMSDGMMKFIKLIGEAERKAYGMVVNSFEELEGCYVRELKKMRGDRVWCIGPVSLCNKRYEDKAERGSVTSKDSSNDEVMIWLDSQHPNSVLYVCLGSLHNLRTPQLIELGLGLEASKKAFIWVVRASNKLEKWIEEEGFEERMKGRGVIITDWAPQLLILSHPAIGGFLTHCGWNSILEGVAAGLPMLTWPLFSDQFLNEKFVADVLNIGVKVGAQYPVMKMKEEEEEEEGMVEVRKEDVREGIERVMGEGEEAEERRKKAREVGVMANKALEDGCSSHLNIALLIDDMLKPNNISA</sequence>
<dbReference type="CDD" id="cd03784">
    <property type="entry name" value="GT1_Gtf-like"/>
    <property type="match status" value="1"/>
</dbReference>
<dbReference type="GO" id="GO:0035251">
    <property type="term" value="F:UDP-glucosyltransferase activity"/>
    <property type="evidence" value="ECO:0007669"/>
    <property type="project" value="TreeGrafter"/>
</dbReference>
<accession>A0AAV6NYS7</accession>
<keyword evidence="3" id="KW-0328">Glycosyltransferase</keyword>
<comment type="caution">
    <text evidence="5">The sequence shown here is derived from an EMBL/GenBank/DDBJ whole genome shotgun (WGS) entry which is preliminary data.</text>
</comment>
<evidence type="ECO:0000256" key="2">
    <source>
        <dbReference type="ARBA" id="ARBA00009995"/>
    </source>
</evidence>
<dbReference type="AlphaFoldDB" id="A0AAV6NYS7"/>
<dbReference type="PANTHER" id="PTHR48047:SF229">
    <property type="entry name" value="UDP-GLYCOSYLTRANSFERASE 73C3-RELATED"/>
    <property type="match status" value="1"/>
</dbReference>
<dbReference type="Pfam" id="PF00201">
    <property type="entry name" value="UDPGT"/>
    <property type="match status" value="1"/>
</dbReference>
<comment type="similarity">
    <text evidence="2">Belongs to the UDP-glycosyltransferase family.</text>
</comment>
<keyword evidence="4" id="KW-0808">Transferase</keyword>
<feature type="non-terminal residue" evidence="5">
    <location>
        <position position="1"/>
    </location>
</feature>
<evidence type="ECO:0000313" key="6">
    <source>
        <dbReference type="Proteomes" id="UP000685013"/>
    </source>
</evidence>